<keyword evidence="6" id="KW-0676">Redox-active center</keyword>
<feature type="domain" description="Thioredoxin" evidence="9">
    <location>
        <begin position="7"/>
        <end position="144"/>
    </location>
</feature>
<dbReference type="GO" id="GO:0015035">
    <property type="term" value="F:protein-disulfide reductase activity"/>
    <property type="evidence" value="ECO:0007669"/>
    <property type="project" value="TreeGrafter"/>
</dbReference>
<accession>A0A3E2H2R1</accession>
<evidence type="ECO:0000256" key="7">
    <source>
        <dbReference type="SAM" id="MobiDB-lite"/>
    </source>
</evidence>
<feature type="region of interest" description="Disordered" evidence="7">
    <location>
        <begin position="422"/>
        <end position="471"/>
    </location>
</feature>
<feature type="non-terminal residue" evidence="10">
    <location>
        <position position="1"/>
    </location>
</feature>
<dbReference type="AlphaFoldDB" id="A0A3E2H2R1"/>
<dbReference type="Pfam" id="PF24541">
    <property type="entry name" value="Thioredox_PDIA6_C"/>
    <property type="match status" value="1"/>
</dbReference>
<dbReference type="EC" id="5.3.4.1" evidence="3"/>
<evidence type="ECO:0000313" key="10">
    <source>
        <dbReference type="EMBL" id="RFU27684.1"/>
    </source>
</evidence>
<protein>
    <recommendedName>
        <fullName evidence="3">protein disulfide-isomerase</fullName>
        <ecNumber evidence="3">5.3.4.1</ecNumber>
    </recommendedName>
</protein>
<keyword evidence="11" id="KW-1185">Reference proteome</keyword>
<keyword evidence="8" id="KW-0732">Signal</keyword>
<evidence type="ECO:0000256" key="8">
    <source>
        <dbReference type="SAM" id="SignalP"/>
    </source>
</evidence>
<dbReference type="InterPro" id="IPR017937">
    <property type="entry name" value="Thioredoxin_CS"/>
</dbReference>
<evidence type="ECO:0000313" key="11">
    <source>
        <dbReference type="Proteomes" id="UP000258309"/>
    </source>
</evidence>
<dbReference type="GO" id="GO:0005788">
    <property type="term" value="C:endoplasmic reticulum lumen"/>
    <property type="evidence" value="ECO:0007669"/>
    <property type="project" value="UniProtKB-SubCell"/>
</dbReference>
<name>A0A3E2H2R1_SCYLI</name>
<dbReference type="InterPro" id="IPR041269">
    <property type="entry name" value="QSOX_Trx1"/>
</dbReference>
<dbReference type="PANTHER" id="PTHR45815">
    <property type="entry name" value="PROTEIN DISULFIDE-ISOMERASE A6"/>
    <property type="match status" value="1"/>
</dbReference>
<evidence type="ECO:0000259" key="9">
    <source>
        <dbReference type="PROSITE" id="PS51352"/>
    </source>
</evidence>
<feature type="signal peptide" evidence="8">
    <location>
        <begin position="1"/>
        <end position="23"/>
    </location>
</feature>
<evidence type="ECO:0000256" key="1">
    <source>
        <dbReference type="ARBA" id="ARBA00001182"/>
    </source>
</evidence>
<keyword evidence="5" id="KW-0413">Isomerase</keyword>
<comment type="catalytic activity">
    <reaction evidence="1">
        <text>Catalyzes the rearrangement of -S-S- bonds in proteins.</text>
        <dbReference type="EC" id="5.3.4.1"/>
    </reaction>
</comment>
<comment type="subcellular location">
    <subcellularLocation>
        <location evidence="2">Endoplasmic reticulum lumen</location>
    </subcellularLocation>
</comment>
<dbReference type="InterPro" id="IPR013766">
    <property type="entry name" value="Thioredoxin_domain"/>
</dbReference>
<evidence type="ECO:0000256" key="4">
    <source>
        <dbReference type="ARBA" id="ARBA00023157"/>
    </source>
</evidence>
<dbReference type="InterPro" id="IPR036249">
    <property type="entry name" value="Thioredoxin-like_sf"/>
</dbReference>
<feature type="compositionally biased region" description="Acidic residues" evidence="7">
    <location>
        <begin position="430"/>
        <end position="462"/>
    </location>
</feature>
<organism evidence="10 11">
    <name type="scientific">Scytalidium lignicola</name>
    <name type="common">Hyphomycete</name>
    <dbReference type="NCBI Taxonomy" id="5539"/>
    <lineage>
        <taxon>Eukaryota</taxon>
        <taxon>Fungi</taxon>
        <taxon>Dikarya</taxon>
        <taxon>Ascomycota</taxon>
        <taxon>Pezizomycotina</taxon>
        <taxon>Leotiomycetes</taxon>
        <taxon>Leotiomycetes incertae sedis</taxon>
        <taxon>Scytalidium</taxon>
    </lineage>
</organism>
<dbReference type="Pfam" id="PF00085">
    <property type="entry name" value="Thioredoxin"/>
    <property type="match status" value="1"/>
</dbReference>
<dbReference type="EMBL" id="NCSJ02000195">
    <property type="protein sequence ID" value="RFU27684.1"/>
    <property type="molecule type" value="Genomic_DNA"/>
</dbReference>
<gene>
    <name evidence="10" type="ORF">B7463_g8665</name>
</gene>
<feature type="region of interest" description="Disordered" evidence="7">
    <location>
        <begin position="245"/>
        <end position="307"/>
    </location>
</feature>
<dbReference type="PANTHER" id="PTHR45815:SF3">
    <property type="entry name" value="PROTEIN DISULFIDE-ISOMERASE A6"/>
    <property type="match status" value="1"/>
</dbReference>
<dbReference type="SUPFAM" id="SSF52833">
    <property type="entry name" value="Thioredoxin-like"/>
    <property type="match status" value="2"/>
</dbReference>
<evidence type="ECO:0000256" key="5">
    <source>
        <dbReference type="ARBA" id="ARBA00023235"/>
    </source>
</evidence>
<keyword evidence="4" id="KW-1015">Disulfide bond</keyword>
<dbReference type="PRINTS" id="PR00421">
    <property type="entry name" value="THIOREDOXIN"/>
</dbReference>
<dbReference type="CDD" id="cd03002">
    <property type="entry name" value="PDI_a_MPD1_like"/>
    <property type="match status" value="1"/>
</dbReference>
<evidence type="ECO:0000256" key="3">
    <source>
        <dbReference type="ARBA" id="ARBA00012723"/>
    </source>
</evidence>
<evidence type="ECO:0000256" key="2">
    <source>
        <dbReference type="ARBA" id="ARBA00004319"/>
    </source>
</evidence>
<dbReference type="PROSITE" id="PS00194">
    <property type="entry name" value="THIOREDOXIN_1"/>
    <property type="match status" value="1"/>
</dbReference>
<feature type="chain" id="PRO_5017632350" description="protein disulfide-isomerase" evidence="8">
    <location>
        <begin position="24"/>
        <end position="471"/>
    </location>
</feature>
<proteinExistence type="predicted"/>
<dbReference type="Pfam" id="PF18108">
    <property type="entry name" value="QSOX_Trx1"/>
    <property type="match status" value="1"/>
</dbReference>
<sequence length="471" mass="51505">MVQSTTFTVAAVAALLCALPVNAGLYSKSSPVLQVDAKSYDRLIAQSNHTSIVEFYAPWCGHCKNLQPIYEKVAKNLAGLAKVAAVDCDDDANKQLCGSMGVQGFPTLKIVKPGSKPGRPIVEDYQGPRTAKGIAEAVVDKIPNLVQKVSDKDIESYLKKDNETAKAILFTDKGRTSALLRAVAIDFKGSINVAQIRNTDKEKECLEIFGITKVPTLVLLPGGDAESIVYDDELKKDSITSFLSQIAAPNPDPAPQKPKPSKKKNGNKAPKEETVEEDKTESPSQETETEKPIVAPEPAPPIPTLGSEQDLEKECLGSRTSTCILAFVASREDEPSKKALDALAEIAHKHHQAKRNIFPFYVVTKENTAYARLVQALDLKRDVEVLAVNTRRGWWRELSGDDLSAEVVESWVDSIRLGEGEKKKFPEGMIPEEEPTEEPIAEETSEPAAEEVKEEEAAETESEEKTSHDEL</sequence>
<dbReference type="InterPro" id="IPR057305">
    <property type="entry name" value="Thioredox_PDIA6_C"/>
</dbReference>
<dbReference type="PROSITE" id="PS51352">
    <property type="entry name" value="THIOREDOXIN_2"/>
    <property type="match status" value="1"/>
</dbReference>
<dbReference type="Gene3D" id="3.40.30.10">
    <property type="entry name" value="Glutaredoxin"/>
    <property type="match status" value="3"/>
</dbReference>
<dbReference type="OMA" id="NHVKRAT"/>
<comment type="caution">
    <text evidence="10">The sequence shown here is derived from an EMBL/GenBank/DDBJ whole genome shotgun (WGS) entry which is preliminary data.</text>
</comment>
<dbReference type="GO" id="GO:0034976">
    <property type="term" value="P:response to endoplasmic reticulum stress"/>
    <property type="evidence" value="ECO:0007669"/>
    <property type="project" value="TreeGrafter"/>
</dbReference>
<evidence type="ECO:0000256" key="6">
    <source>
        <dbReference type="ARBA" id="ARBA00023284"/>
    </source>
</evidence>
<feature type="non-terminal residue" evidence="10">
    <location>
        <position position="471"/>
    </location>
</feature>
<dbReference type="CDD" id="cd02981">
    <property type="entry name" value="PDI_b_family"/>
    <property type="match status" value="1"/>
</dbReference>
<dbReference type="STRING" id="5539.A0A3E2H2R1"/>
<reference evidence="10 11" key="1">
    <citation type="submission" date="2018-05" db="EMBL/GenBank/DDBJ databases">
        <title>Draft genome sequence of Scytalidium lignicola DSM 105466, a ubiquitous saprotrophic fungus.</title>
        <authorList>
            <person name="Buettner E."/>
            <person name="Gebauer A.M."/>
            <person name="Hofrichter M."/>
            <person name="Liers C."/>
            <person name="Kellner H."/>
        </authorList>
    </citation>
    <scope>NUCLEOTIDE SEQUENCE [LARGE SCALE GENOMIC DNA]</scope>
    <source>
        <strain evidence="10 11">DSM 105466</strain>
    </source>
</reference>
<dbReference type="OrthoDB" id="10264505at2759"/>
<dbReference type="Proteomes" id="UP000258309">
    <property type="component" value="Unassembled WGS sequence"/>
</dbReference>
<dbReference type="GO" id="GO:0003756">
    <property type="term" value="F:protein disulfide isomerase activity"/>
    <property type="evidence" value="ECO:0007669"/>
    <property type="project" value="UniProtKB-EC"/>
</dbReference>